<keyword evidence="4 6" id="KW-0472">Membrane</keyword>
<dbReference type="InterPro" id="IPR050739">
    <property type="entry name" value="MFP"/>
</dbReference>
<reference evidence="7 8" key="1">
    <citation type="submission" date="2018-02" db="EMBL/GenBank/DDBJ databases">
        <title>Genomic Encyclopedia of Archaeal and Bacterial Type Strains, Phase II (KMG-II): from individual species to whole genera.</title>
        <authorList>
            <person name="Goeker M."/>
        </authorList>
    </citation>
    <scope>NUCLEOTIDE SEQUENCE [LARGE SCALE GENOMIC DNA]</scope>
    <source>
        <strain evidence="7 8">DSM 21165</strain>
    </source>
</reference>
<feature type="transmembrane region" description="Helical" evidence="6">
    <location>
        <begin position="26"/>
        <end position="48"/>
    </location>
</feature>
<dbReference type="GO" id="GO:0016020">
    <property type="term" value="C:membrane"/>
    <property type="evidence" value="ECO:0007669"/>
    <property type="project" value="UniProtKB-SubCell"/>
</dbReference>
<evidence type="ECO:0000256" key="5">
    <source>
        <dbReference type="SAM" id="Coils"/>
    </source>
</evidence>
<comment type="subcellular location">
    <subcellularLocation>
        <location evidence="1">Membrane</location>
        <topology evidence="1">Single-pass membrane protein</topology>
    </subcellularLocation>
</comment>
<evidence type="ECO:0000256" key="6">
    <source>
        <dbReference type="SAM" id="Phobius"/>
    </source>
</evidence>
<feature type="coiled-coil region" evidence="5">
    <location>
        <begin position="165"/>
        <end position="192"/>
    </location>
</feature>
<evidence type="ECO:0000256" key="4">
    <source>
        <dbReference type="ARBA" id="ARBA00023136"/>
    </source>
</evidence>
<evidence type="ECO:0000256" key="3">
    <source>
        <dbReference type="ARBA" id="ARBA00022989"/>
    </source>
</evidence>
<keyword evidence="3 6" id="KW-1133">Transmembrane helix</keyword>
<keyword evidence="2 6" id="KW-0812">Transmembrane</keyword>
<dbReference type="PANTHER" id="PTHR30386">
    <property type="entry name" value="MEMBRANE FUSION SUBUNIT OF EMRAB-TOLC MULTIDRUG EFFLUX PUMP"/>
    <property type="match status" value="1"/>
</dbReference>
<evidence type="ECO:0000256" key="2">
    <source>
        <dbReference type="ARBA" id="ARBA00022692"/>
    </source>
</evidence>
<evidence type="ECO:0000313" key="7">
    <source>
        <dbReference type="EMBL" id="PQV48816.1"/>
    </source>
</evidence>
<dbReference type="Gene3D" id="2.40.30.170">
    <property type="match status" value="1"/>
</dbReference>
<dbReference type="AlphaFoldDB" id="A0A362X005"/>
<comment type="caution">
    <text evidence="7">The sequence shown here is derived from an EMBL/GenBank/DDBJ whole genome shotgun (WGS) entry which is preliminary data.</text>
</comment>
<organism evidence="7 8">
    <name type="scientific">Jejuia pallidilutea</name>
    <dbReference type="NCBI Taxonomy" id="504487"/>
    <lineage>
        <taxon>Bacteria</taxon>
        <taxon>Pseudomonadati</taxon>
        <taxon>Bacteroidota</taxon>
        <taxon>Flavobacteriia</taxon>
        <taxon>Flavobacteriales</taxon>
        <taxon>Flavobacteriaceae</taxon>
        <taxon>Jejuia</taxon>
    </lineage>
</organism>
<proteinExistence type="predicted"/>
<dbReference type="EMBL" id="PVEO01000004">
    <property type="protein sequence ID" value="PQV48816.1"/>
    <property type="molecule type" value="Genomic_DNA"/>
</dbReference>
<gene>
    <name evidence="7" type="ORF">CLV33_10421</name>
</gene>
<protein>
    <submittedName>
        <fullName evidence="7">HlyD family secretion protein</fullName>
    </submittedName>
</protein>
<dbReference type="Proteomes" id="UP000251545">
    <property type="component" value="Unassembled WGS sequence"/>
</dbReference>
<evidence type="ECO:0000313" key="8">
    <source>
        <dbReference type="Proteomes" id="UP000251545"/>
    </source>
</evidence>
<accession>A0A362X005</accession>
<dbReference type="PANTHER" id="PTHR30386:SF26">
    <property type="entry name" value="TRANSPORT PROTEIN COMB"/>
    <property type="match status" value="1"/>
</dbReference>
<dbReference type="RefSeq" id="WP_105473447.1">
    <property type="nucleotide sequence ID" value="NZ_PVEO01000004.1"/>
</dbReference>
<keyword evidence="5" id="KW-0175">Coiled coil</keyword>
<name>A0A362X005_9FLAO</name>
<evidence type="ECO:0000256" key="1">
    <source>
        <dbReference type="ARBA" id="ARBA00004167"/>
    </source>
</evidence>
<sequence>MERSEKEITIRSEEVQDILNKVPSKLIRWGSIIFLGLIVLMICLLWLVKYPDVITAEAYLTTDPPPQKIYARVDAKIDTILLFDKDYVSKNTVIAILENSSDNKDVLFLKSILDTITLTPGQVFFPFKELPLLFLGEVELQFSEFENAYFEYSMNRDLKPFDGKIRANNTSLAELKNRLKNLISQKEISRRELGIIKKDLDRYKALLKKGIVSQQMYENKQVVFYTASREYENAIFLISQIKESIGNSRRDSQNIDFTKYRDENQLLKKVLHSYKELKRTISDWELKYVLKSRDSGILSFVEYLDKNYNVSKGDLLFTVSPSHTPFYIAKVKTPKVNAGKLKIGQHVNLELNDYPDYEFGVLKGSVSNISNVSDENGAYIVDVKITKDLKTTFGNTIAFKQEMKGTADIITEDLRLLERLFYQFKDLYSK</sequence>